<evidence type="ECO:0000313" key="2">
    <source>
        <dbReference type="Proteomes" id="UP001147733"/>
    </source>
</evidence>
<dbReference type="Proteomes" id="UP001147733">
    <property type="component" value="Unassembled WGS sequence"/>
</dbReference>
<dbReference type="GeneID" id="81383705"/>
<reference evidence="1" key="2">
    <citation type="journal article" date="2023" name="IMA Fungus">
        <title>Comparative genomic study of the Penicillium genus elucidates a diverse pangenome and 15 lateral gene transfer events.</title>
        <authorList>
            <person name="Petersen C."/>
            <person name="Sorensen T."/>
            <person name="Nielsen M.R."/>
            <person name="Sondergaard T.E."/>
            <person name="Sorensen J.L."/>
            <person name="Fitzpatrick D.A."/>
            <person name="Frisvad J.C."/>
            <person name="Nielsen K.L."/>
        </authorList>
    </citation>
    <scope>NUCLEOTIDE SEQUENCE</scope>
    <source>
        <strain evidence="1">IBT 23319</strain>
    </source>
</reference>
<dbReference type="EMBL" id="JAPQKT010000004">
    <property type="protein sequence ID" value="KAJ5233852.1"/>
    <property type="molecule type" value="Genomic_DNA"/>
</dbReference>
<accession>A0A9W9P1X9</accession>
<sequence>MTKLTILGQEQRSWSLEEAFERFRNKEWAAWENYHVKRSIHFLVRPAGRLNARVACHLYNATFYTADPYDRSIEDISNCSTHQVVKAGFSSDNCFLFDHLARRDLSHYPDRFYPPKIREIHESFMLEMRDKMDAKVEVCWGARVEKRMRQILKLRPFPLWGRSYEDVKLFLEMTDDEATIKRVILFVRHPASYLYFSSSPDNQERQSRICRQQDSLLSVAASLGRIKIPAHFYESAPPYSPSLP</sequence>
<name>A0A9W9P1X9_PENCI</name>
<reference evidence="1" key="1">
    <citation type="submission" date="2022-11" db="EMBL/GenBank/DDBJ databases">
        <authorList>
            <person name="Petersen C."/>
        </authorList>
    </citation>
    <scope>NUCLEOTIDE SEQUENCE</scope>
    <source>
        <strain evidence="1">IBT 23319</strain>
    </source>
</reference>
<dbReference type="OrthoDB" id="5209368at2759"/>
<organism evidence="1 2">
    <name type="scientific">Penicillium citrinum</name>
    <dbReference type="NCBI Taxonomy" id="5077"/>
    <lineage>
        <taxon>Eukaryota</taxon>
        <taxon>Fungi</taxon>
        <taxon>Dikarya</taxon>
        <taxon>Ascomycota</taxon>
        <taxon>Pezizomycotina</taxon>
        <taxon>Eurotiomycetes</taxon>
        <taxon>Eurotiomycetidae</taxon>
        <taxon>Eurotiales</taxon>
        <taxon>Aspergillaceae</taxon>
        <taxon>Penicillium</taxon>
    </lineage>
</organism>
<keyword evidence="2" id="KW-1185">Reference proteome</keyword>
<gene>
    <name evidence="1" type="ORF">N7469_005618</name>
</gene>
<comment type="caution">
    <text evidence="1">The sequence shown here is derived from an EMBL/GenBank/DDBJ whole genome shotgun (WGS) entry which is preliminary data.</text>
</comment>
<proteinExistence type="predicted"/>
<evidence type="ECO:0000313" key="1">
    <source>
        <dbReference type="EMBL" id="KAJ5233852.1"/>
    </source>
</evidence>
<dbReference type="AlphaFoldDB" id="A0A9W9P1X9"/>
<dbReference type="RefSeq" id="XP_056501352.1">
    <property type="nucleotide sequence ID" value="XM_056644538.1"/>
</dbReference>
<protein>
    <submittedName>
        <fullName evidence="1">Uncharacterized protein</fullName>
    </submittedName>
</protein>